<protein>
    <submittedName>
        <fullName evidence="1">DUF1365 domain-containing protein</fullName>
    </submittedName>
</protein>
<keyword evidence="2" id="KW-1185">Reference proteome</keyword>
<gene>
    <name evidence="1" type="ORF">CWI84_01165</name>
</gene>
<reference evidence="1 2" key="1">
    <citation type="journal article" date="2011" name="Front. Microbiol.">
        <title>Genomic signatures of strain selection and enhancement in Bacillus atrophaeus var. globigii, a historical biowarfare simulant.</title>
        <authorList>
            <person name="Gibbons H.S."/>
            <person name="Broomall S.M."/>
            <person name="McNew L.A."/>
            <person name="Daligault H."/>
            <person name="Chapman C."/>
            <person name="Bruce D."/>
            <person name="Karavis M."/>
            <person name="Krepps M."/>
            <person name="McGregor P.A."/>
            <person name="Hong C."/>
            <person name="Park K.H."/>
            <person name="Akmal A."/>
            <person name="Feldman A."/>
            <person name="Lin J.S."/>
            <person name="Chang W.E."/>
            <person name="Higgs B.W."/>
            <person name="Demirev P."/>
            <person name="Lindquist J."/>
            <person name="Liem A."/>
            <person name="Fochler E."/>
            <person name="Read T.D."/>
            <person name="Tapia R."/>
            <person name="Johnson S."/>
            <person name="Bishop-Lilly K.A."/>
            <person name="Detter C."/>
            <person name="Han C."/>
            <person name="Sozhamannan S."/>
            <person name="Rosenzweig C.N."/>
            <person name="Skowronski E.W."/>
        </authorList>
    </citation>
    <scope>NUCLEOTIDE SEQUENCE [LARGE SCALE GENOMIC DNA]</scope>
    <source>
        <strain evidence="1 2">CC-PW-9</strain>
    </source>
</reference>
<proteinExistence type="predicted"/>
<organism evidence="1 2">
    <name type="scientific">Idiomarina tyrosinivorans</name>
    <dbReference type="NCBI Taxonomy" id="1445662"/>
    <lineage>
        <taxon>Bacteria</taxon>
        <taxon>Pseudomonadati</taxon>
        <taxon>Pseudomonadota</taxon>
        <taxon>Gammaproteobacteria</taxon>
        <taxon>Alteromonadales</taxon>
        <taxon>Idiomarinaceae</taxon>
        <taxon>Idiomarina</taxon>
    </lineage>
</organism>
<dbReference type="Proteomes" id="UP000287996">
    <property type="component" value="Unassembled WGS sequence"/>
</dbReference>
<evidence type="ECO:0000313" key="2">
    <source>
        <dbReference type="Proteomes" id="UP000287996"/>
    </source>
</evidence>
<comment type="caution">
    <text evidence="1">The sequence shown here is derived from an EMBL/GenBank/DDBJ whole genome shotgun (WGS) entry which is preliminary data.</text>
</comment>
<evidence type="ECO:0000313" key="1">
    <source>
        <dbReference type="EMBL" id="RUO81397.1"/>
    </source>
</evidence>
<dbReference type="PANTHER" id="PTHR33973">
    <property type="entry name" value="OS07G0153300 PROTEIN"/>
    <property type="match status" value="1"/>
</dbReference>
<sequence length="281" mass="32227">MKMVCVALWTFSSALMRCRRVMKLSTMLSSLYSGRVVHQRFIPKPHKFSYPTTLWGIALSELPQLDSISRAFSVNKWAPFRFNSADYLPGHNGDLAQAVRDKVYQQTGEYLAGEVFFLGAVRTMGLYFSPINCFFIAEAGSANTEDIPRYRYMLAEVTNTPWLEKQYYVVDLAEKRPVDEKKLHVSPFNPMAMTYHWRIQSPTSNVSIHIDVKTSEKAFYAGIQLEREALTSKAIRKFAKRFPLMTLQVLGGIYWQALKLFIKGVPVYGHPKTNNKNTEKD</sequence>
<dbReference type="AlphaFoldDB" id="A0A432ZU11"/>
<dbReference type="Pfam" id="PF07103">
    <property type="entry name" value="DUF1365"/>
    <property type="match status" value="1"/>
</dbReference>
<accession>A0A432ZU11</accession>
<dbReference type="EMBL" id="PIQH01000001">
    <property type="protein sequence ID" value="RUO81397.1"/>
    <property type="molecule type" value="Genomic_DNA"/>
</dbReference>
<name>A0A432ZU11_9GAMM</name>
<dbReference type="InterPro" id="IPR010775">
    <property type="entry name" value="DUF1365"/>
</dbReference>
<dbReference type="PANTHER" id="PTHR33973:SF4">
    <property type="entry name" value="OS07G0153300 PROTEIN"/>
    <property type="match status" value="1"/>
</dbReference>